<feature type="region of interest" description="Disordered" evidence="1">
    <location>
        <begin position="1"/>
        <end position="75"/>
    </location>
</feature>
<dbReference type="EMBL" id="MNCJ02000324">
    <property type="protein sequence ID" value="KAF5791236.1"/>
    <property type="molecule type" value="Genomic_DNA"/>
</dbReference>
<dbReference type="OMA" id="RWRFERP"/>
<dbReference type="Gramene" id="mRNA:HanXRQr2_Chr09g0392361">
    <property type="protein sequence ID" value="CDS:HanXRQr2_Chr09g0392361.1"/>
    <property type="gene ID" value="HanXRQr2_Chr09g0392361"/>
</dbReference>
<evidence type="ECO:0000313" key="4">
    <source>
        <dbReference type="Proteomes" id="UP000215914"/>
    </source>
</evidence>
<name>A0A251TWB4_HELAN</name>
<dbReference type="AlphaFoldDB" id="A0A251TWB4"/>
<dbReference type="Proteomes" id="UP000215914">
    <property type="component" value="Chromosome 9"/>
</dbReference>
<dbReference type="PANTHER" id="PTHR35466">
    <property type="entry name" value="SERINE/ARGININE REPETITIVE MATRIX PROTEIN 1"/>
    <property type="match status" value="1"/>
</dbReference>
<organism evidence="3 4">
    <name type="scientific">Helianthus annuus</name>
    <name type="common">Common sunflower</name>
    <dbReference type="NCBI Taxonomy" id="4232"/>
    <lineage>
        <taxon>Eukaryota</taxon>
        <taxon>Viridiplantae</taxon>
        <taxon>Streptophyta</taxon>
        <taxon>Embryophyta</taxon>
        <taxon>Tracheophyta</taxon>
        <taxon>Spermatophyta</taxon>
        <taxon>Magnoliopsida</taxon>
        <taxon>eudicotyledons</taxon>
        <taxon>Gunneridae</taxon>
        <taxon>Pentapetalae</taxon>
        <taxon>asterids</taxon>
        <taxon>campanulids</taxon>
        <taxon>Asterales</taxon>
        <taxon>Asteraceae</taxon>
        <taxon>Asteroideae</taxon>
        <taxon>Heliantheae alliance</taxon>
        <taxon>Heliantheae</taxon>
        <taxon>Helianthus</taxon>
    </lineage>
</organism>
<dbReference type="InParanoid" id="A0A251TWB4"/>
<evidence type="ECO:0000313" key="3">
    <source>
        <dbReference type="EMBL" id="OTG15428.1"/>
    </source>
</evidence>
<keyword evidence="4" id="KW-1185">Reference proteome</keyword>
<gene>
    <name evidence="3" type="ORF">HannXRQ_Chr09g0260291</name>
    <name evidence="2" type="ORF">HanXRQr2_Chr09g0392361</name>
</gene>
<evidence type="ECO:0000256" key="1">
    <source>
        <dbReference type="SAM" id="MobiDB-lite"/>
    </source>
</evidence>
<dbReference type="EMBL" id="CM007898">
    <property type="protein sequence ID" value="OTG15428.1"/>
    <property type="molecule type" value="Genomic_DNA"/>
</dbReference>
<reference evidence="2" key="3">
    <citation type="submission" date="2020-06" db="EMBL/GenBank/DDBJ databases">
        <title>Helianthus annuus Genome sequencing and assembly Release 2.</title>
        <authorList>
            <person name="Gouzy J."/>
            <person name="Langlade N."/>
            <person name="Munos S."/>
        </authorList>
    </citation>
    <scope>NUCLEOTIDE SEQUENCE</scope>
    <source>
        <tissue evidence="2">Leaves</tissue>
    </source>
</reference>
<sequence>MDIDDSYFKQPGSVPFKWEIRPGVPKPLNHHQQQQPPPSNHRTSSLKPPPASPTSFHFPSPRTQSSRFQFEKPVAGQPDVVSMGCFQTRKGYSQRKTNKIHVNQMYKSDIEALSEWSMSTRKFGSPFYNDSPLSSSSFSSYRSSPRMAGVSDAEWAGYGLF</sequence>
<dbReference type="FunCoup" id="A0A251TWB4">
    <property type="interactions" value="150"/>
</dbReference>
<evidence type="ECO:0000313" key="2">
    <source>
        <dbReference type="EMBL" id="KAF5791236.1"/>
    </source>
</evidence>
<dbReference type="PANTHER" id="PTHR35466:SF4">
    <property type="entry name" value="EXPRESSED PROTEIN"/>
    <property type="match status" value="1"/>
</dbReference>
<protein>
    <recommendedName>
        <fullName evidence="5">Hydroxyproline-rich glycoprotein family protein</fullName>
    </recommendedName>
</protein>
<evidence type="ECO:0008006" key="5">
    <source>
        <dbReference type="Google" id="ProtNLM"/>
    </source>
</evidence>
<proteinExistence type="predicted"/>
<dbReference type="OrthoDB" id="1110378at2759"/>
<reference evidence="2 4" key="1">
    <citation type="journal article" date="2017" name="Nature">
        <title>The sunflower genome provides insights into oil metabolism, flowering and Asterid evolution.</title>
        <authorList>
            <person name="Badouin H."/>
            <person name="Gouzy J."/>
            <person name="Grassa C.J."/>
            <person name="Murat F."/>
            <person name="Staton S.E."/>
            <person name="Cottret L."/>
            <person name="Lelandais-Briere C."/>
            <person name="Owens G.L."/>
            <person name="Carrere S."/>
            <person name="Mayjonade B."/>
            <person name="Legrand L."/>
            <person name="Gill N."/>
            <person name="Kane N.C."/>
            <person name="Bowers J.E."/>
            <person name="Hubner S."/>
            <person name="Bellec A."/>
            <person name="Berard A."/>
            <person name="Berges H."/>
            <person name="Blanchet N."/>
            <person name="Boniface M.C."/>
            <person name="Brunel D."/>
            <person name="Catrice O."/>
            <person name="Chaidir N."/>
            <person name="Claudel C."/>
            <person name="Donnadieu C."/>
            <person name="Faraut T."/>
            <person name="Fievet G."/>
            <person name="Helmstetter N."/>
            <person name="King M."/>
            <person name="Knapp S.J."/>
            <person name="Lai Z."/>
            <person name="Le Paslier M.C."/>
            <person name="Lippi Y."/>
            <person name="Lorenzon L."/>
            <person name="Mandel J.R."/>
            <person name="Marage G."/>
            <person name="Marchand G."/>
            <person name="Marquand E."/>
            <person name="Bret-Mestries E."/>
            <person name="Morien E."/>
            <person name="Nambeesan S."/>
            <person name="Nguyen T."/>
            <person name="Pegot-Espagnet P."/>
            <person name="Pouilly N."/>
            <person name="Raftis F."/>
            <person name="Sallet E."/>
            <person name="Schiex T."/>
            <person name="Thomas J."/>
            <person name="Vandecasteele C."/>
            <person name="Vares D."/>
            <person name="Vear F."/>
            <person name="Vautrin S."/>
            <person name="Crespi M."/>
            <person name="Mangin B."/>
            <person name="Burke J.M."/>
            <person name="Salse J."/>
            <person name="Munos S."/>
            <person name="Vincourt P."/>
            <person name="Rieseberg L.H."/>
            <person name="Langlade N.B."/>
        </authorList>
    </citation>
    <scope>NUCLEOTIDE SEQUENCE [LARGE SCALE GENOMIC DNA]</scope>
    <source>
        <strain evidence="4">cv. SF193</strain>
        <tissue evidence="2">Leaves</tissue>
    </source>
</reference>
<feature type="compositionally biased region" description="Polar residues" evidence="1">
    <location>
        <begin position="53"/>
        <end position="68"/>
    </location>
</feature>
<reference evidence="3" key="2">
    <citation type="submission" date="2017-02" db="EMBL/GenBank/DDBJ databases">
        <title>Sunflower complete genome.</title>
        <authorList>
            <person name="Langlade N."/>
            <person name="Munos S."/>
        </authorList>
    </citation>
    <scope>NUCLEOTIDE SEQUENCE [LARGE SCALE GENOMIC DNA]</scope>
    <source>
        <tissue evidence="3">Leaves</tissue>
    </source>
</reference>
<accession>A0A251TWB4</accession>